<evidence type="ECO:0000259" key="5">
    <source>
        <dbReference type="PROSITE" id="PS51350"/>
    </source>
</evidence>
<dbReference type="InterPro" id="IPR001020">
    <property type="entry name" value="PTS_HPr_His_P_site"/>
</dbReference>
<evidence type="ECO:0000313" key="6">
    <source>
        <dbReference type="EMBL" id="RIE10808.1"/>
    </source>
</evidence>
<feature type="domain" description="HPr" evidence="5">
    <location>
        <begin position="1"/>
        <end position="88"/>
    </location>
</feature>
<dbReference type="RefSeq" id="WP_119175302.1">
    <property type="nucleotide sequence ID" value="NZ_QXIT01000013.1"/>
</dbReference>
<keyword evidence="7" id="KW-1185">Reference proteome</keyword>
<evidence type="ECO:0000256" key="2">
    <source>
        <dbReference type="ARBA" id="ARBA00010736"/>
    </source>
</evidence>
<comment type="caution">
    <text evidence="6">The sequence shown here is derived from an EMBL/GenBank/DDBJ whole genome shotgun (WGS) entry which is preliminary data.</text>
</comment>
<accession>A0A398DET9</accession>
<comment type="similarity">
    <text evidence="2">Belongs to the HPr family.</text>
</comment>
<keyword evidence="4" id="KW-0598">Phosphotransferase system</keyword>
<dbReference type="PROSITE" id="PS51350">
    <property type="entry name" value="PTS_HPR_DOM"/>
    <property type="match status" value="1"/>
</dbReference>
<dbReference type="GO" id="GO:0009401">
    <property type="term" value="P:phosphoenolpyruvate-dependent sugar phosphotransferase system"/>
    <property type="evidence" value="ECO:0007669"/>
    <property type="project" value="UniProtKB-KW"/>
</dbReference>
<dbReference type="SUPFAM" id="SSF55594">
    <property type="entry name" value="HPr-like"/>
    <property type="match status" value="1"/>
</dbReference>
<dbReference type="Gene3D" id="3.30.1340.10">
    <property type="entry name" value="HPr-like"/>
    <property type="match status" value="1"/>
</dbReference>
<evidence type="ECO:0000313" key="7">
    <source>
        <dbReference type="Proteomes" id="UP000266260"/>
    </source>
</evidence>
<protein>
    <submittedName>
        <fullName evidence="6">HPr family phosphocarrier protein</fullName>
    </submittedName>
</protein>
<gene>
    <name evidence="6" type="ORF">SMC6_00525</name>
</gene>
<dbReference type="CDD" id="cd00367">
    <property type="entry name" value="PTS-HPr_like"/>
    <property type="match status" value="1"/>
</dbReference>
<keyword evidence="3" id="KW-0963">Cytoplasm</keyword>
<proteinExistence type="inferred from homology"/>
<evidence type="ECO:0000256" key="4">
    <source>
        <dbReference type="ARBA" id="ARBA00022683"/>
    </source>
</evidence>
<dbReference type="PANTHER" id="PTHR33705:SF2">
    <property type="entry name" value="PHOSPHOCARRIER PROTEIN NPR"/>
    <property type="match status" value="1"/>
</dbReference>
<evidence type="ECO:0000256" key="1">
    <source>
        <dbReference type="ARBA" id="ARBA00004496"/>
    </source>
</evidence>
<evidence type="ECO:0000256" key="3">
    <source>
        <dbReference type="ARBA" id="ARBA00022490"/>
    </source>
</evidence>
<name>A0A398DET9_9BACT</name>
<dbReference type="EMBL" id="QXIT01000013">
    <property type="protein sequence ID" value="RIE10808.1"/>
    <property type="molecule type" value="Genomic_DNA"/>
</dbReference>
<dbReference type="AlphaFoldDB" id="A0A398DET9"/>
<dbReference type="NCBIfam" id="TIGR01003">
    <property type="entry name" value="PTS_HPr_family"/>
    <property type="match status" value="1"/>
</dbReference>
<dbReference type="InterPro" id="IPR000032">
    <property type="entry name" value="HPr-like"/>
</dbReference>
<dbReference type="PANTHER" id="PTHR33705">
    <property type="entry name" value="PHOSPHOCARRIER PROTEIN HPR"/>
    <property type="match status" value="1"/>
</dbReference>
<reference evidence="6 7" key="1">
    <citation type="submission" date="2018-09" db="EMBL/GenBank/DDBJ databases">
        <title>Discovery and Ecogenomic Context for Candidatus Cryosericales, a Global Caldiserica Order Active in Thawing Permafrost.</title>
        <authorList>
            <person name="Martinez M.A."/>
            <person name="Woodcroft B.J."/>
            <person name="Ignacio Espinoza J.C."/>
            <person name="Zayed A."/>
            <person name="Singleton C.M."/>
            <person name="Boyd J."/>
            <person name="Li Y.-F."/>
            <person name="Purvine S."/>
            <person name="Maughan H."/>
            <person name="Hodgkins S.B."/>
            <person name="Anderson D."/>
            <person name="Sederholm M."/>
            <person name="Temperton B."/>
            <person name="Saleska S.R."/>
            <person name="Tyson G.W."/>
            <person name="Rich V.I."/>
        </authorList>
    </citation>
    <scope>NUCLEOTIDE SEQUENCE [LARGE SCALE GENOMIC DNA]</scope>
    <source>
        <strain evidence="6 7">SMC6</strain>
    </source>
</reference>
<comment type="subcellular location">
    <subcellularLocation>
        <location evidence="1">Cytoplasm</location>
    </subcellularLocation>
</comment>
<dbReference type="PROSITE" id="PS00369">
    <property type="entry name" value="PTS_HPR_HIS"/>
    <property type="match status" value="1"/>
</dbReference>
<dbReference type="Pfam" id="PF00381">
    <property type="entry name" value="PTS-HPr"/>
    <property type="match status" value="1"/>
</dbReference>
<organism evidence="6 7">
    <name type="scientific">Candidatus Cryosericum odellii</name>
    <dbReference type="NCBI Taxonomy" id="2290917"/>
    <lineage>
        <taxon>Bacteria</taxon>
        <taxon>Pseudomonadati</taxon>
        <taxon>Caldisericota/Cryosericota group</taxon>
        <taxon>Candidatus Cryosericota</taxon>
        <taxon>Candidatus Cryosericia</taxon>
        <taxon>Candidatus Cryosericales</taxon>
        <taxon>Candidatus Cryosericaceae</taxon>
        <taxon>Candidatus Cryosericum</taxon>
    </lineage>
</organism>
<dbReference type="GO" id="GO:0005737">
    <property type="term" value="C:cytoplasm"/>
    <property type="evidence" value="ECO:0007669"/>
    <property type="project" value="UniProtKB-SubCell"/>
</dbReference>
<sequence length="89" mass="9654">MLRKDFIIQNKVGLHARPAAILAQTANKFKSSIFVEKDGRKVSAKGIIGVLSLGVEMGSALSFEIEGEDEEEAMKTVSELIAGRFGDEE</sequence>
<dbReference type="InterPro" id="IPR050399">
    <property type="entry name" value="HPr"/>
</dbReference>
<dbReference type="InterPro" id="IPR035895">
    <property type="entry name" value="HPr-like_sf"/>
</dbReference>
<dbReference type="Proteomes" id="UP000266260">
    <property type="component" value="Unassembled WGS sequence"/>
</dbReference>
<dbReference type="PRINTS" id="PR00107">
    <property type="entry name" value="PHOSPHOCPHPR"/>
</dbReference>